<gene>
    <name evidence="2" type="ORF">S03H2_09416</name>
</gene>
<evidence type="ECO:0000313" key="2">
    <source>
        <dbReference type="EMBL" id="GAH23720.1"/>
    </source>
</evidence>
<feature type="region of interest" description="Disordered" evidence="1">
    <location>
        <begin position="55"/>
        <end position="87"/>
    </location>
</feature>
<name>X1ETT2_9ZZZZ</name>
<accession>X1ETT2</accession>
<evidence type="ECO:0000256" key="1">
    <source>
        <dbReference type="SAM" id="MobiDB-lite"/>
    </source>
</evidence>
<feature type="compositionally biased region" description="Low complexity" evidence="1">
    <location>
        <begin position="67"/>
        <end position="76"/>
    </location>
</feature>
<protein>
    <submittedName>
        <fullName evidence="2">Uncharacterized protein</fullName>
    </submittedName>
</protein>
<feature type="non-terminal residue" evidence="2">
    <location>
        <position position="1"/>
    </location>
</feature>
<dbReference type="AlphaFoldDB" id="X1ETT2"/>
<dbReference type="EMBL" id="BARU01004784">
    <property type="protein sequence ID" value="GAH23720.1"/>
    <property type="molecule type" value="Genomic_DNA"/>
</dbReference>
<comment type="caution">
    <text evidence="2">The sequence shown here is derived from an EMBL/GenBank/DDBJ whole genome shotgun (WGS) entry which is preliminary data.</text>
</comment>
<organism evidence="2">
    <name type="scientific">marine sediment metagenome</name>
    <dbReference type="NCBI Taxonomy" id="412755"/>
    <lineage>
        <taxon>unclassified sequences</taxon>
        <taxon>metagenomes</taxon>
        <taxon>ecological metagenomes</taxon>
    </lineage>
</organism>
<reference evidence="2" key="1">
    <citation type="journal article" date="2014" name="Front. Microbiol.">
        <title>High frequency of phylogenetically diverse reductive dehalogenase-homologous genes in deep subseafloor sedimentary metagenomes.</title>
        <authorList>
            <person name="Kawai M."/>
            <person name="Futagami T."/>
            <person name="Toyoda A."/>
            <person name="Takaki Y."/>
            <person name="Nishi S."/>
            <person name="Hori S."/>
            <person name="Arai W."/>
            <person name="Tsubouchi T."/>
            <person name="Morono Y."/>
            <person name="Uchiyama I."/>
            <person name="Ito T."/>
            <person name="Fujiyama A."/>
            <person name="Inagaki F."/>
            <person name="Takami H."/>
        </authorList>
    </citation>
    <scope>NUCLEOTIDE SEQUENCE</scope>
    <source>
        <strain evidence="2">Expedition CK06-06</strain>
    </source>
</reference>
<proteinExistence type="predicted"/>
<sequence>KLYELVHLARKALMSCHYSRAEKLMKQLHLEALKGKDVKMIELATHTHTHTTLRTKNAQNFTENKRPPSSGSRPSRPAAPDGSMGGGRCSQFRFVSFFVLRAKPPTDRVGKRRAKFLAGRSGVWPGRVDAGAAGISFIRVGTHNFRRVAVRAGRIVSVGMPANL</sequence>